<gene>
    <name evidence="2" type="ORF">EVAR_4794_1</name>
</gene>
<evidence type="ECO:0000313" key="2">
    <source>
        <dbReference type="EMBL" id="GBP07426.1"/>
    </source>
</evidence>
<accession>A0A4C1SZM9</accession>
<feature type="region of interest" description="Disordered" evidence="1">
    <location>
        <begin position="144"/>
        <end position="166"/>
    </location>
</feature>
<proteinExistence type="predicted"/>
<evidence type="ECO:0000256" key="1">
    <source>
        <dbReference type="SAM" id="MobiDB-lite"/>
    </source>
</evidence>
<evidence type="ECO:0000313" key="3">
    <source>
        <dbReference type="Proteomes" id="UP000299102"/>
    </source>
</evidence>
<dbReference type="AlphaFoldDB" id="A0A4C1SZM9"/>
<sequence length="166" mass="18187">MCPVGRSVGAGRGLRPVGIFSNAIISKAESSWPNKYRFGRDRPQAQNLISKLLRGPAPAGYFTILMAVFQYHLGILHFNLDFESFMAGAGRAPRPPAPNRFRCNSKLPFRLCSPTIVPGKNISSTGVEFIIGLSSSRLRFMRHKSSGTARGERASVKSVPPVETLR</sequence>
<comment type="caution">
    <text evidence="2">The sequence shown here is derived from an EMBL/GenBank/DDBJ whole genome shotgun (WGS) entry which is preliminary data.</text>
</comment>
<protein>
    <submittedName>
        <fullName evidence="2">Uncharacterized protein</fullName>
    </submittedName>
</protein>
<name>A0A4C1SZM9_EUMVA</name>
<reference evidence="2 3" key="1">
    <citation type="journal article" date="2019" name="Commun. Biol.">
        <title>The bagworm genome reveals a unique fibroin gene that provides high tensile strength.</title>
        <authorList>
            <person name="Kono N."/>
            <person name="Nakamura H."/>
            <person name="Ohtoshi R."/>
            <person name="Tomita M."/>
            <person name="Numata K."/>
            <person name="Arakawa K."/>
        </authorList>
    </citation>
    <scope>NUCLEOTIDE SEQUENCE [LARGE SCALE GENOMIC DNA]</scope>
</reference>
<organism evidence="2 3">
    <name type="scientific">Eumeta variegata</name>
    <name type="common">Bagworm moth</name>
    <name type="synonym">Eumeta japonica</name>
    <dbReference type="NCBI Taxonomy" id="151549"/>
    <lineage>
        <taxon>Eukaryota</taxon>
        <taxon>Metazoa</taxon>
        <taxon>Ecdysozoa</taxon>
        <taxon>Arthropoda</taxon>
        <taxon>Hexapoda</taxon>
        <taxon>Insecta</taxon>
        <taxon>Pterygota</taxon>
        <taxon>Neoptera</taxon>
        <taxon>Endopterygota</taxon>
        <taxon>Lepidoptera</taxon>
        <taxon>Glossata</taxon>
        <taxon>Ditrysia</taxon>
        <taxon>Tineoidea</taxon>
        <taxon>Psychidae</taxon>
        <taxon>Oiketicinae</taxon>
        <taxon>Eumeta</taxon>
    </lineage>
</organism>
<dbReference type="EMBL" id="BGZK01000026">
    <property type="protein sequence ID" value="GBP07426.1"/>
    <property type="molecule type" value="Genomic_DNA"/>
</dbReference>
<dbReference type="Proteomes" id="UP000299102">
    <property type="component" value="Unassembled WGS sequence"/>
</dbReference>
<keyword evidence="3" id="KW-1185">Reference proteome</keyword>